<gene>
    <name evidence="1" type="ORF">NPIL_564631</name>
</gene>
<dbReference type="EMBL" id="BMAW01022663">
    <property type="protein sequence ID" value="GFT78926.1"/>
    <property type="molecule type" value="Genomic_DNA"/>
</dbReference>
<sequence length="90" mass="10094">MSAVCLLRAEGYVPRFLERKGRLLSGRQPAFPFTESGYATHPTRKSLLGTCPEFEHKGCCSDQKRIERIPGVDLLRNVVCKDRSPTDSIV</sequence>
<evidence type="ECO:0000313" key="1">
    <source>
        <dbReference type="EMBL" id="GFT78926.1"/>
    </source>
</evidence>
<proteinExistence type="predicted"/>
<evidence type="ECO:0000313" key="2">
    <source>
        <dbReference type="Proteomes" id="UP000887013"/>
    </source>
</evidence>
<protein>
    <submittedName>
        <fullName evidence="1">Uncharacterized protein</fullName>
    </submittedName>
</protein>
<keyword evidence="2" id="KW-1185">Reference proteome</keyword>
<organism evidence="1 2">
    <name type="scientific">Nephila pilipes</name>
    <name type="common">Giant wood spider</name>
    <name type="synonym">Nephila maculata</name>
    <dbReference type="NCBI Taxonomy" id="299642"/>
    <lineage>
        <taxon>Eukaryota</taxon>
        <taxon>Metazoa</taxon>
        <taxon>Ecdysozoa</taxon>
        <taxon>Arthropoda</taxon>
        <taxon>Chelicerata</taxon>
        <taxon>Arachnida</taxon>
        <taxon>Araneae</taxon>
        <taxon>Araneomorphae</taxon>
        <taxon>Entelegynae</taxon>
        <taxon>Araneoidea</taxon>
        <taxon>Nephilidae</taxon>
        <taxon>Nephila</taxon>
    </lineage>
</organism>
<reference evidence="1" key="1">
    <citation type="submission" date="2020-08" db="EMBL/GenBank/DDBJ databases">
        <title>Multicomponent nature underlies the extraordinary mechanical properties of spider dragline silk.</title>
        <authorList>
            <person name="Kono N."/>
            <person name="Nakamura H."/>
            <person name="Mori M."/>
            <person name="Yoshida Y."/>
            <person name="Ohtoshi R."/>
            <person name="Malay A.D."/>
            <person name="Moran D.A.P."/>
            <person name="Tomita M."/>
            <person name="Numata K."/>
            <person name="Arakawa K."/>
        </authorList>
    </citation>
    <scope>NUCLEOTIDE SEQUENCE</scope>
</reference>
<accession>A0A8X6PPT7</accession>
<name>A0A8X6PPT7_NEPPI</name>
<dbReference type="Proteomes" id="UP000887013">
    <property type="component" value="Unassembled WGS sequence"/>
</dbReference>
<dbReference type="AlphaFoldDB" id="A0A8X6PPT7"/>
<comment type="caution">
    <text evidence="1">The sequence shown here is derived from an EMBL/GenBank/DDBJ whole genome shotgun (WGS) entry which is preliminary data.</text>
</comment>